<dbReference type="Pfam" id="PF09782">
    <property type="entry name" value="NDUF_B6"/>
    <property type="match status" value="1"/>
</dbReference>
<dbReference type="CTD" id="20210337"/>
<dbReference type="AlphaFoldDB" id="T1FNE0"/>
<reference evidence="3" key="1">
    <citation type="submission" date="2012-12" db="EMBL/GenBank/DDBJ databases">
        <authorList>
            <person name="Hellsten U."/>
            <person name="Grimwood J."/>
            <person name="Chapman J.A."/>
            <person name="Shapiro H."/>
            <person name="Aerts A."/>
            <person name="Otillar R.P."/>
            <person name="Terry A.Y."/>
            <person name="Boore J.L."/>
            <person name="Simakov O."/>
            <person name="Marletaz F."/>
            <person name="Cho S.-J."/>
            <person name="Edsinger-Gonzales E."/>
            <person name="Havlak P."/>
            <person name="Kuo D.-H."/>
            <person name="Larsson T."/>
            <person name="Lv J."/>
            <person name="Arendt D."/>
            <person name="Savage R."/>
            <person name="Osoegawa K."/>
            <person name="de Jong P."/>
            <person name="Lindberg D.R."/>
            <person name="Seaver E.C."/>
            <person name="Weisblat D.A."/>
            <person name="Putnam N.H."/>
            <person name="Grigoriev I.V."/>
            <person name="Rokhsar D.S."/>
        </authorList>
    </citation>
    <scope>NUCLEOTIDE SEQUENCE</scope>
</reference>
<protein>
    <submittedName>
        <fullName evidence="1 2">Uncharacterized protein</fullName>
    </submittedName>
</protein>
<accession>T1FNE0</accession>
<dbReference type="PANTHER" id="PTHR21106">
    <property type="entry name" value="NADH DEHYDROGENASE [UBIQUINONE] 1 BETA SUBCOMPLEX SUBUNIT 6"/>
    <property type="match status" value="1"/>
</dbReference>
<dbReference type="GO" id="GO:0045271">
    <property type="term" value="C:respiratory chain complex I"/>
    <property type="evidence" value="ECO:0000318"/>
    <property type="project" value="GO_Central"/>
</dbReference>
<organism evidence="2 3">
    <name type="scientific">Helobdella robusta</name>
    <name type="common">Californian leech</name>
    <dbReference type="NCBI Taxonomy" id="6412"/>
    <lineage>
        <taxon>Eukaryota</taxon>
        <taxon>Metazoa</taxon>
        <taxon>Spiralia</taxon>
        <taxon>Lophotrochozoa</taxon>
        <taxon>Annelida</taxon>
        <taxon>Clitellata</taxon>
        <taxon>Hirudinea</taxon>
        <taxon>Rhynchobdellida</taxon>
        <taxon>Glossiphoniidae</taxon>
        <taxon>Helobdella</taxon>
    </lineage>
</organism>
<dbReference type="InParanoid" id="T1FNE0"/>
<dbReference type="RefSeq" id="XP_009023828.1">
    <property type="nucleotide sequence ID" value="XM_009025580.1"/>
</dbReference>
<reference evidence="2" key="3">
    <citation type="submission" date="2015-06" db="UniProtKB">
        <authorList>
            <consortium name="EnsemblMetazoa"/>
        </authorList>
    </citation>
    <scope>IDENTIFICATION</scope>
</reference>
<dbReference type="FunCoup" id="T1FNE0">
    <property type="interactions" value="85"/>
</dbReference>
<dbReference type="EMBL" id="KB097222">
    <property type="protein sequence ID" value="ESN98138.1"/>
    <property type="molecule type" value="Genomic_DNA"/>
</dbReference>
<dbReference type="PANTHER" id="PTHR21106:SF2">
    <property type="entry name" value="NADH DEHYDROGENASE [UBIQUINONE] 1 BETA SUBCOMPLEX SUBUNIT 6"/>
    <property type="match status" value="1"/>
</dbReference>
<dbReference type="STRING" id="6412.T1FNE0"/>
<evidence type="ECO:0000313" key="1">
    <source>
        <dbReference type="EMBL" id="ESN98138.1"/>
    </source>
</evidence>
<proteinExistence type="predicted"/>
<dbReference type="InterPro" id="IPR019174">
    <property type="entry name" value="NADH_DH_b-subcmplx_su6"/>
</dbReference>
<dbReference type="EMBL" id="AMQM01006029">
    <property type="status" value="NOT_ANNOTATED_CDS"/>
    <property type="molecule type" value="Genomic_DNA"/>
</dbReference>
<dbReference type="OMA" id="IRFWTGK"/>
<reference evidence="1 3" key="2">
    <citation type="journal article" date="2013" name="Nature">
        <title>Insights into bilaterian evolution from three spiralian genomes.</title>
        <authorList>
            <person name="Simakov O."/>
            <person name="Marletaz F."/>
            <person name="Cho S.J."/>
            <person name="Edsinger-Gonzales E."/>
            <person name="Havlak P."/>
            <person name="Hellsten U."/>
            <person name="Kuo D.H."/>
            <person name="Larsson T."/>
            <person name="Lv J."/>
            <person name="Arendt D."/>
            <person name="Savage R."/>
            <person name="Osoegawa K."/>
            <person name="de Jong P."/>
            <person name="Grimwood J."/>
            <person name="Chapman J.A."/>
            <person name="Shapiro H."/>
            <person name="Aerts A."/>
            <person name="Otillar R.P."/>
            <person name="Terry A.Y."/>
            <person name="Boore J.L."/>
            <person name="Grigoriev I.V."/>
            <person name="Lindberg D.R."/>
            <person name="Seaver E.C."/>
            <person name="Weisblat D.A."/>
            <person name="Putnam N.H."/>
            <person name="Rokhsar D.S."/>
        </authorList>
    </citation>
    <scope>NUCLEOTIDE SEQUENCE</scope>
</reference>
<dbReference type="Proteomes" id="UP000015101">
    <property type="component" value="Unassembled WGS sequence"/>
</dbReference>
<sequence>MAPSNDGDKTIAQLDSEAIEKFNKKLKESFDREAKMQRHHLWRGNKIVPFNIEHMPFPRQRLAEPMTAEDRFLRKQWLADQVLSPNEPRFIPELYPRNAFRRFFGKPWDVFFDVLKPIIGESRAFTGRFFVPKFAIAIGIGYGIYYHMKYNYNTWENRHGWNIYGSKPPVYNLQDSISDKEGDDFYDRGFKNRSVLRN</sequence>
<dbReference type="EnsemblMetazoa" id="HelroT185877">
    <property type="protein sequence ID" value="HelroP185877"/>
    <property type="gene ID" value="HelroG185877"/>
</dbReference>
<dbReference type="eggNOG" id="KOG4633">
    <property type="taxonomic scope" value="Eukaryota"/>
</dbReference>
<dbReference type="OrthoDB" id="5824032at2759"/>
<evidence type="ECO:0000313" key="2">
    <source>
        <dbReference type="EnsemblMetazoa" id="HelroP185877"/>
    </source>
</evidence>
<keyword evidence="3" id="KW-1185">Reference proteome</keyword>
<gene>
    <name evidence="2" type="primary">20210337</name>
    <name evidence="1" type="ORF">HELRODRAFT_185877</name>
</gene>
<dbReference type="HOGENOM" id="CLU_117330_0_0_1"/>
<dbReference type="KEGG" id="hro:HELRODRAFT_185877"/>
<evidence type="ECO:0000313" key="3">
    <source>
        <dbReference type="Proteomes" id="UP000015101"/>
    </source>
</evidence>
<dbReference type="GO" id="GO:0005739">
    <property type="term" value="C:mitochondrion"/>
    <property type="evidence" value="ECO:0007669"/>
    <property type="project" value="GOC"/>
</dbReference>
<name>T1FNE0_HELRO</name>
<dbReference type="GeneID" id="20210337"/>
<dbReference type="GO" id="GO:0006120">
    <property type="term" value="P:mitochondrial electron transport, NADH to ubiquinone"/>
    <property type="evidence" value="ECO:0007669"/>
    <property type="project" value="InterPro"/>
</dbReference>